<gene>
    <name evidence="5" type="ORF">DXU93_01045</name>
</gene>
<dbReference type="GO" id="GO:0004553">
    <property type="term" value="F:hydrolase activity, hydrolyzing O-glycosyl compounds"/>
    <property type="evidence" value="ECO:0007669"/>
    <property type="project" value="UniProtKB-ARBA"/>
</dbReference>
<feature type="domain" description="DUF8202" evidence="4">
    <location>
        <begin position="261"/>
        <end position="406"/>
    </location>
</feature>
<evidence type="ECO:0000256" key="1">
    <source>
        <dbReference type="ARBA" id="ARBA00022729"/>
    </source>
</evidence>
<evidence type="ECO:0000259" key="3">
    <source>
        <dbReference type="Pfam" id="PF18962"/>
    </source>
</evidence>
<dbReference type="AlphaFoldDB" id="A0A3E1F162"/>
<dbReference type="OrthoDB" id="2582440at2"/>
<feature type="domain" description="Secretion system C-terminal sorting" evidence="3">
    <location>
        <begin position="558"/>
        <end position="627"/>
    </location>
</feature>
<proteinExistence type="predicted"/>
<feature type="signal peptide" evidence="2">
    <location>
        <begin position="1"/>
        <end position="18"/>
    </location>
</feature>
<keyword evidence="1 2" id="KW-0732">Signal</keyword>
<comment type="caution">
    <text evidence="5">The sequence shown here is derived from an EMBL/GenBank/DDBJ whole genome shotgun (WGS) entry which is preliminary data.</text>
</comment>
<dbReference type="Proteomes" id="UP000257127">
    <property type="component" value="Unassembled WGS sequence"/>
</dbReference>
<dbReference type="NCBIfam" id="TIGR04183">
    <property type="entry name" value="Por_Secre_tail"/>
    <property type="match status" value="1"/>
</dbReference>
<dbReference type="InterPro" id="IPR026444">
    <property type="entry name" value="Secre_tail"/>
</dbReference>
<evidence type="ECO:0000313" key="5">
    <source>
        <dbReference type="EMBL" id="RFC55548.1"/>
    </source>
</evidence>
<feature type="chain" id="PRO_5017643849" evidence="2">
    <location>
        <begin position="19"/>
        <end position="629"/>
    </location>
</feature>
<protein>
    <submittedName>
        <fullName evidence="5">T9SS C-terminal target domain-containing protein</fullName>
    </submittedName>
</protein>
<dbReference type="InterPro" id="IPR013320">
    <property type="entry name" value="ConA-like_dom_sf"/>
</dbReference>
<evidence type="ECO:0000256" key="2">
    <source>
        <dbReference type="SAM" id="SignalP"/>
    </source>
</evidence>
<reference evidence="5 6" key="1">
    <citation type="submission" date="2018-08" db="EMBL/GenBank/DDBJ databases">
        <title>The draft genome squence of Brumimicrobium sp. N62.</title>
        <authorList>
            <person name="Du Z.-J."/>
            <person name="Luo H.-R."/>
        </authorList>
    </citation>
    <scope>NUCLEOTIDE SEQUENCE [LARGE SCALE GENOMIC DNA]</scope>
    <source>
        <strain evidence="5 6">N62</strain>
    </source>
</reference>
<evidence type="ECO:0000259" key="4">
    <source>
        <dbReference type="Pfam" id="PF26628"/>
    </source>
</evidence>
<name>A0A3E1F162_9FLAO</name>
<dbReference type="SUPFAM" id="SSF49899">
    <property type="entry name" value="Concanavalin A-like lectins/glucanases"/>
    <property type="match status" value="1"/>
</dbReference>
<sequence length="629" mass="69870">MQSLLLLLLLAVTSVFYAQNGPAGVGNNSTNRFWQDATRINQNNNTLISSWNNNGGNSLNPSQSNSSYRPKLLTNNINSIYSSVSFDGTNDRLRIENTSDINSGSNIQRTFFIVFTTESNVSTRQIVYEEGGTIRGFNFYLLNEKLYCGAWNRNNDGVGAPWNFKSVNTPVLPNTTYVLSFIYKGNNSITGNIECYLNGDLFGTITGVGRIYNHNRGLMGCKEQDTHYENGTSSGTGHYFKGSISEFIHYNYPVNSAQRIIVNNYLAAKYNLTLAANDLFTQDIPSNGNYDHEVAGIGRISSSDLHNDAKGSGIVRVLNPTGLGNNEFLIWGHNNGEQQAINLTDVPSGVKARFDRVWRVSERNSTNTNSVNVGNIDMRWDLNGLGSITASDLRLLIDKNNNGNFIDDTPISGAVHLGGGIYEFTNIPGGLAGIQNEKRFTLGTINKDQTPLPIELVYFTAILNEKKTVNLEWQTASERNNDFFTVEKSIHGSYWDSITTVDGAGSSSCVRNYSTTDFNPHMGISYYRLKQTDFNGEFEYSSIRSVNLKLSDEEELKVYPNPTQEMITVNGSAEELSFIKLINVQGKDVGKTLNFEKTDESILFIDLSSLSNGVYFLKTRTKVSRIVKN</sequence>
<accession>A0A3E1F162</accession>
<dbReference type="Pfam" id="PF18962">
    <property type="entry name" value="Por_Secre_tail"/>
    <property type="match status" value="1"/>
</dbReference>
<dbReference type="RefSeq" id="WP_116879384.1">
    <property type="nucleotide sequence ID" value="NZ_QURB01000001.1"/>
</dbReference>
<dbReference type="InterPro" id="IPR058515">
    <property type="entry name" value="DUF8202"/>
</dbReference>
<dbReference type="GO" id="GO:0005975">
    <property type="term" value="P:carbohydrate metabolic process"/>
    <property type="evidence" value="ECO:0007669"/>
    <property type="project" value="UniProtKB-ARBA"/>
</dbReference>
<keyword evidence="6" id="KW-1185">Reference proteome</keyword>
<dbReference type="Pfam" id="PF26628">
    <property type="entry name" value="DUF8202"/>
    <property type="match status" value="1"/>
</dbReference>
<evidence type="ECO:0000313" key="6">
    <source>
        <dbReference type="Proteomes" id="UP000257127"/>
    </source>
</evidence>
<dbReference type="EMBL" id="QURB01000001">
    <property type="protein sequence ID" value="RFC55548.1"/>
    <property type="molecule type" value="Genomic_DNA"/>
</dbReference>
<organism evidence="5 6">
    <name type="scientific">Brumimicrobium aurantiacum</name>
    <dbReference type="NCBI Taxonomy" id="1737063"/>
    <lineage>
        <taxon>Bacteria</taxon>
        <taxon>Pseudomonadati</taxon>
        <taxon>Bacteroidota</taxon>
        <taxon>Flavobacteriia</taxon>
        <taxon>Flavobacteriales</taxon>
        <taxon>Crocinitomicaceae</taxon>
        <taxon>Brumimicrobium</taxon>
    </lineage>
</organism>